<dbReference type="InterPro" id="IPR011004">
    <property type="entry name" value="Trimer_LpxA-like_sf"/>
</dbReference>
<comment type="caution">
    <text evidence="1">The sequence shown here is derived from an EMBL/GenBank/DDBJ whole genome shotgun (WGS) entry which is preliminary data.</text>
</comment>
<name>A0A2N5ZJ12_MUIH1</name>
<proteinExistence type="predicted"/>
<evidence type="ECO:0000313" key="1">
    <source>
        <dbReference type="EMBL" id="PLX18688.1"/>
    </source>
</evidence>
<accession>A0A2N5ZJ12</accession>
<dbReference type="PANTHER" id="PTHR43300">
    <property type="entry name" value="ACETYLTRANSFERASE"/>
    <property type="match status" value="1"/>
</dbReference>
<dbReference type="AlphaFoldDB" id="A0A2N5ZJ12"/>
<gene>
    <name evidence="1" type="ORF">C0601_04090</name>
</gene>
<dbReference type="InterPro" id="IPR001451">
    <property type="entry name" value="Hexapep"/>
</dbReference>
<dbReference type="CDD" id="cd03358">
    <property type="entry name" value="LbH_WxcM_N_like"/>
    <property type="match status" value="1"/>
</dbReference>
<sequence length="162" mass="17563">MSEVFIHKTANVSSDTKIGNGTKIWINSQIREGAKIGENCIISKDTYIDFDVSIGSGCKIQNGVSVYHGVKIEDKVFVGPYATLTNDKVPRAFHDDWKVSETLIKEGCSIGANATIVCGITLGEYCMVAAGSVVTKDVKPYSLVMGNPARHICYIDKDGNRV</sequence>
<reference evidence="1 2" key="1">
    <citation type="submission" date="2017-11" db="EMBL/GenBank/DDBJ databases">
        <title>Genome-resolved metagenomics identifies genetic mobility, metabolic interactions, and unexpected diversity in perchlorate-reducing communities.</title>
        <authorList>
            <person name="Barnum T.P."/>
            <person name="Figueroa I.A."/>
            <person name="Carlstrom C.I."/>
            <person name="Lucas L.N."/>
            <person name="Engelbrektson A.L."/>
            <person name="Coates J.D."/>
        </authorList>
    </citation>
    <scope>NUCLEOTIDE SEQUENCE [LARGE SCALE GENOMIC DNA]</scope>
    <source>
        <strain evidence="1">BM706</strain>
    </source>
</reference>
<dbReference type="Pfam" id="PF00132">
    <property type="entry name" value="Hexapep"/>
    <property type="match status" value="3"/>
</dbReference>
<organism evidence="1 2">
    <name type="scientific">Muiribacterium halophilum</name>
    <dbReference type="NCBI Taxonomy" id="2053465"/>
    <lineage>
        <taxon>Bacteria</taxon>
        <taxon>Candidatus Muiribacteriota</taxon>
        <taxon>Candidatus Muiribacteriia</taxon>
        <taxon>Candidatus Muiribacteriales</taxon>
        <taxon>Candidatus Muiribacteriaceae</taxon>
        <taxon>Candidatus Muiribacterium</taxon>
    </lineage>
</organism>
<dbReference type="SUPFAM" id="SSF51161">
    <property type="entry name" value="Trimeric LpxA-like enzymes"/>
    <property type="match status" value="1"/>
</dbReference>
<dbReference type="GO" id="GO:0016740">
    <property type="term" value="F:transferase activity"/>
    <property type="evidence" value="ECO:0007669"/>
    <property type="project" value="UniProtKB-KW"/>
</dbReference>
<dbReference type="EMBL" id="PKTG01000054">
    <property type="protein sequence ID" value="PLX18688.1"/>
    <property type="molecule type" value="Genomic_DNA"/>
</dbReference>
<protein>
    <submittedName>
        <fullName evidence="1">N-acetyltransferase</fullName>
    </submittedName>
</protein>
<dbReference type="PANTHER" id="PTHR43300:SF4">
    <property type="entry name" value="ACYL-[ACYL-CARRIER-PROTEIN]--UDP-N-ACETYLGLUCOSAMINE O-ACYLTRANSFERASE"/>
    <property type="match status" value="1"/>
</dbReference>
<dbReference type="Proteomes" id="UP000234857">
    <property type="component" value="Unassembled WGS sequence"/>
</dbReference>
<evidence type="ECO:0000313" key="2">
    <source>
        <dbReference type="Proteomes" id="UP000234857"/>
    </source>
</evidence>
<keyword evidence="1" id="KW-0808">Transferase</keyword>
<dbReference type="InterPro" id="IPR050179">
    <property type="entry name" value="Trans_hexapeptide_repeat"/>
</dbReference>
<dbReference type="Gene3D" id="2.160.10.10">
    <property type="entry name" value="Hexapeptide repeat proteins"/>
    <property type="match status" value="1"/>
</dbReference>